<name>A0A1G2PJA9_9BACT</name>
<dbReference type="EMBL" id="MHSS01000007">
    <property type="protein sequence ID" value="OHA48410.1"/>
    <property type="molecule type" value="Genomic_DNA"/>
</dbReference>
<dbReference type="Proteomes" id="UP000177629">
    <property type="component" value="Unassembled WGS sequence"/>
</dbReference>
<organism evidence="1 2">
    <name type="scientific">Candidatus Terrybacteria bacterium RIFCSPHIGHO2_01_FULL_48_17</name>
    <dbReference type="NCBI Taxonomy" id="1802362"/>
    <lineage>
        <taxon>Bacteria</taxon>
        <taxon>Candidatus Terryibacteriota</taxon>
    </lineage>
</organism>
<evidence type="ECO:0000313" key="2">
    <source>
        <dbReference type="Proteomes" id="UP000177629"/>
    </source>
</evidence>
<comment type="caution">
    <text evidence="1">The sequence shown here is derived from an EMBL/GenBank/DDBJ whole genome shotgun (WGS) entry which is preliminary data.</text>
</comment>
<sequence>MTFDSMTRRNKKPPIVRRLLHTALPSSLSGLLDTAVTGTGNFGFGPLSESAENQRVSVTR</sequence>
<accession>A0A1G2PJA9</accession>
<dbReference type="AlphaFoldDB" id="A0A1G2PJA9"/>
<gene>
    <name evidence="1" type="ORF">A2806_03020</name>
</gene>
<reference evidence="1 2" key="1">
    <citation type="journal article" date="2016" name="Nat. Commun.">
        <title>Thousands of microbial genomes shed light on interconnected biogeochemical processes in an aquifer system.</title>
        <authorList>
            <person name="Anantharaman K."/>
            <person name="Brown C.T."/>
            <person name="Hug L.A."/>
            <person name="Sharon I."/>
            <person name="Castelle C.J."/>
            <person name="Probst A.J."/>
            <person name="Thomas B.C."/>
            <person name="Singh A."/>
            <person name="Wilkins M.J."/>
            <person name="Karaoz U."/>
            <person name="Brodie E.L."/>
            <person name="Williams K.H."/>
            <person name="Hubbard S.S."/>
            <person name="Banfield J.F."/>
        </authorList>
    </citation>
    <scope>NUCLEOTIDE SEQUENCE [LARGE SCALE GENOMIC DNA]</scope>
</reference>
<protein>
    <submittedName>
        <fullName evidence="1">Uncharacterized protein</fullName>
    </submittedName>
</protein>
<evidence type="ECO:0000313" key="1">
    <source>
        <dbReference type="EMBL" id="OHA48410.1"/>
    </source>
</evidence>
<proteinExistence type="predicted"/>